<evidence type="ECO:0000313" key="2">
    <source>
        <dbReference type="EMBL" id="ORY18320.1"/>
    </source>
</evidence>
<accession>A0A1Y2A7L3</accession>
<dbReference type="EMBL" id="MCFA01000007">
    <property type="protein sequence ID" value="ORY18320.1"/>
    <property type="molecule type" value="Genomic_DNA"/>
</dbReference>
<feature type="region of interest" description="Disordered" evidence="1">
    <location>
        <begin position="1"/>
        <end position="48"/>
    </location>
</feature>
<keyword evidence="3" id="KW-1185">Reference proteome</keyword>
<protein>
    <submittedName>
        <fullName evidence="2">Uncharacterized protein</fullName>
    </submittedName>
</protein>
<dbReference type="OrthoDB" id="3801550at2759"/>
<comment type="caution">
    <text evidence="2">The sequence shown here is derived from an EMBL/GenBank/DDBJ whole genome shotgun (WGS) entry which is preliminary data.</text>
</comment>
<organism evidence="2 3">
    <name type="scientific">Clohesyomyces aquaticus</name>
    <dbReference type="NCBI Taxonomy" id="1231657"/>
    <lineage>
        <taxon>Eukaryota</taxon>
        <taxon>Fungi</taxon>
        <taxon>Dikarya</taxon>
        <taxon>Ascomycota</taxon>
        <taxon>Pezizomycotina</taxon>
        <taxon>Dothideomycetes</taxon>
        <taxon>Pleosporomycetidae</taxon>
        <taxon>Pleosporales</taxon>
        <taxon>Lindgomycetaceae</taxon>
        <taxon>Clohesyomyces</taxon>
    </lineage>
</organism>
<dbReference type="Proteomes" id="UP000193144">
    <property type="component" value="Unassembled WGS sequence"/>
</dbReference>
<feature type="region of interest" description="Disordered" evidence="1">
    <location>
        <begin position="522"/>
        <end position="596"/>
    </location>
</feature>
<feature type="compositionally biased region" description="Polar residues" evidence="1">
    <location>
        <begin position="290"/>
        <end position="299"/>
    </location>
</feature>
<feature type="compositionally biased region" description="Polar residues" evidence="1">
    <location>
        <begin position="522"/>
        <end position="536"/>
    </location>
</feature>
<reference evidence="2 3" key="1">
    <citation type="submission" date="2016-07" db="EMBL/GenBank/DDBJ databases">
        <title>Pervasive Adenine N6-methylation of Active Genes in Fungi.</title>
        <authorList>
            <consortium name="DOE Joint Genome Institute"/>
            <person name="Mondo S.J."/>
            <person name="Dannebaum R.O."/>
            <person name="Kuo R.C."/>
            <person name="Labutti K."/>
            <person name="Haridas S."/>
            <person name="Kuo A."/>
            <person name="Salamov A."/>
            <person name="Ahrendt S.R."/>
            <person name="Lipzen A."/>
            <person name="Sullivan W."/>
            <person name="Andreopoulos W.B."/>
            <person name="Clum A."/>
            <person name="Lindquist E."/>
            <person name="Daum C."/>
            <person name="Ramamoorthy G.K."/>
            <person name="Gryganskyi A."/>
            <person name="Culley D."/>
            <person name="Magnuson J.K."/>
            <person name="James T.Y."/>
            <person name="O'Malley M.A."/>
            <person name="Stajich J.E."/>
            <person name="Spatafora J.W."/>
            <person name="Visel A."/>
            <person name="Grigoriev I.V."/>
        </authorList>
    </citation>
    <scope>NUCLEOTIDE SEQUENCE [LARGE SCALE GENOMIC DNA]</scope>
    <source>
        <strain evidence="2 3">CBS 115471</strain>
    </source>
</reference>
<feature type="region of interest" description="Disordered" evidence="1">
    <location>
        <begin position="290"/>
        <end position="312"/>
    </location>
</feature>
<gene>
    <name evidence="2" type="ORF">BCR34DRAFT_660306</name>
</gene>
<name>A0A1Y2A7L3_9PLEO</name>
<dbReference type="AlphaFoldDB" id="A0A1Y2A7L3"/>
<evidence type="ECO:0000256" key="1">
    <source>
        <dbReference type="SAM" id="MobiDB-lite"/>
    </source>
</evidence>
<feature type="region of interest" description="Disordered" evidence="1">
    <location>
        <begin position="339"/>
        <end position="363"/>
    </location>
</feature>
<feature type="compositionally biased region" description="Polar residues" evidence="1">
    <location>
        <begin position="568"/>
        <end position="585"/>
    </location>
</feature>
<feature type="compositionally biased region" description="Low complexity" evidence="1">
    <location>
        <begin position="341"/>
        <end position="354"/>
    </location>
</feature>
<proteinExistence type="predicted"/>
<feature type="compositionally biased region" description="Basic and acidic residues" evidence="1">
    <location>
        <begin position="36"/>
        <end position="46"/>
    </location>
</feature>
<evidence type="ECO:0000313" key="3">
    <source>
        <dbReference type="Proteomes" id="UP000193144"/>
    </source>
</evidence>
<sequence>MYRHEPMGNEEPCISKASPIVTSQKGGRPDSAVAARDSDLQSRDLDPSLIQTESSPTLATESHAQGYGNHTFMRARGLQLPQSLRASEIFQCPRSDKGIRGRTHTTAKVPLTLPSPNDGYHTVRRFIFNVLTLRHWGISQNHPAVVRATVEAWIGTGSYLLHCYEQSDLGDICPPRVFSEAWGTPDPVSVPARLRSLVAYCLAEEIGRIIVSKGILQTTPTTLHQETPAPILGVPESVDAHIPPLRLESVKGHIEPFRSLRSVRGGVAAPTELKARPKVRPQLFGEWSHSNRLRYSQPPSDVPPSKDSQKVPLFTIPSSRKKRKLLRNKVIPRISLEVPNGTATTGASHSTSDAGHGGVRDGTKLRIRVVQRLRRQHPTERRWKIRQPIKADVASPARASSQMEAPAEITPGLSNRNAWYIESGDMKANMAPVSEDEEVHSEESRIGSHRRRAYEALTANSTAADTGPGDCHEGTRPEEYHAQKERSFNRARTIRQISAQRGFTQNDVRSAIAMESIENIQQSMRNSSGPSATMPQIANEHRSGSSEVKSAPARLSSPVSPAQGESLLGSQPNGAGSADARQSTQEKGKKRKLRSQRAAEVLGEACERFKKKTKEVGKKALKLLAPLKPMRFC</sequence>